<gene>
    <name evidence="2" type="ORF">CMUST_15565</name>
</gene>
<organism evidence="2 3">
    <name type="scientific">Corynebacterium mustelae</name>
    <dbReference type="NCBI Taxonomy" id="571915"/>
    <lineage>
        <taxon>Bacteria</taxon>
        <taxon>Bacillati</taxon>
        <taxon>Actinomycetota</taxon>
        <taxon>Actinomycetes</taxon>
        <taxon>Mycobacteriales</taxon>
        <taxon>Corynebacteriaceae</taxon>
        <taxon>Corynebacterium</taxon>
    </lineage>
</organism>
<dbReference type="PATRIC" id="fig|571915.4.peg.3341"/>
<dbReference type="Proteomes" id="UP000035199">
    <property type="component" value="Plasmid pCmus45274"/>
</dbReference>
<keyword evidence="1" id="KW-0472">Membrane</keyword>
<reference evidence="2 3" key="1">
    <citation type="journal article" date="2015" name="Genome Announc.">
        <title>Complete Genome Sequence of the Type Strain Corynebacterium mustelae DSM 45274, Isolated from Various Tissues of a Male Ferret with Lethal Sepsis.</title>
        <authorList>
            <person name="Ruckert C."/>
            <person name="Eimer J."/>
            <person name="Winkler A."/>
            <person name="Tauch A."/>
        </authorList>
    </citation>
    <scope>NUCLEOTIDE SEQUENCE [LARGE SCALE GENOMIC DNA]</scope>
    <source>
        <strain evidence="2 3">DSM 45274</strain>
        <plasmid evidence="3">Plasmid pCmus45274</plasmid>
    </source>
</reference>
<protein>
    <submittedName>
        <fullName evidence="2">Uncharacterized protein</fullName>
    </submittedName>
</protein>
<keyword evidence="2" id="KW-0614">Plasmid</keyword>
<geneLocation type="plasmid" evidence="2 3">
    <name>pCmus45274</name>
</geneLocation>
<feature type="transmembrane region" description="Helical" evidence="1">
    <location>
        <begin position="79"/>
        <end position="100"/>
    </location>
</feature>
<accession>A0A0G3H8D0</accession>
<keyword evidence="1" id="KW-1133">Transmembrane helix</keyword>
<evidence type="ECO:0000256" key="1">
    <source>
        <dbReference type="SAM" id="Phobius"/>
    </source>
</evidence>
<evidence type="ECO:0000313" key="3">
    <source>
        <dbReference type="Proteomes" id="UP000035199"/>
    </source>
</evidence>
<sequence>MVKSLVDVWDVVSVRLMLAQIPGQNIQPQAPGEFGAKIERGLNFAFYVGIAIAIVGVIIAGATMVISRREGTSEEATAMALRIGFGAMIMGGATTIISAFL</sequence>
<dbReference type="RefSeq" id="WP_047263743.1">
    <property type="nucleotide sequence ID" value="NZ_CP011543.1"/>
</dbReference>
<feature type="transmembrane region" description="Helical" evidence="1">
    <location>
        <begin position="44"/>
        <end position="67"/>
    </location>
</feature>
<dbReference type="AlphaFoldDB" id="A0A0G3H8D0"/>
<keyword evidence="3" id="KW-1185">Reference proteome</keyword>
<keyword evidence="1" id="KW-0812">Transmembrane</keyword>
<evidence type="ECO:0000313" key="2">
    <source>
        <dbReference type="EMBL" id="AKK07402.1"/>
    </source>
</evidence>
<dbReference type="KEGG" id="cmv:CMUST_15565"/>
<reference evidence="3" key="2">
    <citation type="submission" date="2015-05" db="EMBL/GenBank/DDBJ databases">
        <title>Complete genome sequence of Corynebacterium mustelae DSM 45274, isolated from various tissues of a male ferret with lethal sepsis.</title>
        <authorList>
            <person name="Ruckert C."/>
            <person name="Albersmeier A."/>
            <person name="Winkler A."/>
            <person name="Tauch A."/>
        </authorList>
    </citation>
    <scope>NUCLEOTIDE SEQUENCE [LARGE SCALE GENOMIC DNA]</scope>
    <source>
        <strain evidence="3">DSM 45274</strain>
        <plasmid evidence="3">Plasmid pCmus45274</plasmid>
    </source>
</reference>
<proteinExistence type="predicted"/>
<name>A0A0G3H8D0_9CORY</name>
<dbReference type="EMBL" id="CP011543">
    <property type="protein sequence ID" value="AKK07402.1"/>
    <property type="molecule type" value="Genomic_DNA"/>
</dbReference>